<dbReference type="AlphaFoldDB" id="A0AAN9VHN6"/>
<keyword evidence="3" id="KW-1185">Reference proteome</keyword>
<gene>
    <name evidence="2" type="ORF">R5R35_000114</name>
</gene>
<dbReference type="SMART" id="SM00587">
    <property type="entry name" value="CHK"/>
    <property type="match status" value="1"/>
</dbReference>
<dbReference type="PANTHER" id="PTHR11012">
    <property type="entry name" value="PROTEIN KINASE-LIKE DOMAIN-CONTAINING"/>
    <property type="match status" value="1"/>
</dbReference>
<sequence length="393" mass="45017">MTQHSMTTPSWLNEDFIKTAILGETHSDRATLIKYHVAPAAAPGDNYISDIYRVSVETQDGNQFSLIVKCLPTTEYNLQFIRTARLFEKEIILYDSVLPLMCELEKCVSVRFAPKCYFIRSHSVLVLDDLTRQGFKIVDRREGLNLNHCKEAMKCLAYFHACSTALPKEMMISNFCDTVYSGAGQAHARSYVTNCVLSVADRVDKWPGYERFGDKLRNIASSSSDRVVSLFNSESPFRVLNHGDFWTNNIMFQHSSEGDISGIKIIDFQMCRFVSPVFDILYFLYTSPQEEIRLNHRLLLLDEYCKEFTSVAQRLNLPVSITTDLLDKAMVENEFYGFINAIMMLPAVLSGPEKTPDLENVAQGKSEMEWLSGERFRHQFQNILDEFERKGCI</sequence>
<comment type="caution">
    <text evidence="2">The sequence shown here is derived from an EMBL/GenBank/DDBJ whole genome shotgun (WGS) entry which is preliminary data.</text>
</comment>
<dbReference type="EMBL" id="JAZDUA010000214">
    <property type="protein sequence ID" value="KAK7864008.1"/>
    <property type="molecule type" value="Genomic_DNA"/>
</dbReference>
<organism evidence="2 3">
    <name type="scientific">Gryllus longicercus</name>
    <dbReference type="NCBI Taxonomy" id="2509291"/>
    <lineage>
        <taxon>Eukaryota</taxon>
        <taxon>Metazoa</taxon>
        <taxon>Ecdysozoa</taxon>
        <taxon>Arthropoda</taxon>
        <taxon>Hexapoda</taxon>
        <taxon>Insecta</taxon>
        <taxon>Pterygota</taxon>
        <taxon>Neoptera</taxon>
        <taxon>Polyneoptera</taxon>
        <taxon>Orthoptera</taxon>
        <taxon>Ensifera</taxon>
        <taxon>Gryllidea</taxon>
        <taxon>Grylloidea</taxon>
        <taxon>Gryllidae</taxon>
        <taxon>Gryllinae</taxon>
        <taxon>Gryllus</taxon>
    </lineage>
</organism>
<feature type="domain" description="CHK kinase-like" evidence="1">
    <location>
        <begin position="125"/>
        <end position="314"/>
    </location>
</feature>
<name>A0AAN9VHN6_9ORTH</name>
<evidence type="ECO:0000313" key="3">
    <source>
        <dbReference type="Proteomes" id="UP001378592"/>
    </source>
</evidence>
<dbReference type="Proteomes" id="UP001378592">
    <property type="component" value="Unassembled WGS sequence"/>
</dbReference>
<reference evidence="2 3" key="1">
    <citation type="submission" date="2024-03" db="EMBL/GenBank/DDBJ databases">
        <title>The genome assembly and annotation of the cricket Gryllus longicercus Weissman &amp; Gray.</title>
        <authorList>
            <person name="Szrajer S."/>
            <person name="Gray D."/>
            <person name="Ylla G."/>
        </authorList>
    </citation>
    <scope>NUCLEOTIDE SEQUENCE [LARGE SCALE GENOMIC DNA]</scope>
    <source>
        <strain evidence="2">DAG 2021-001</strain>
        <tissue evidence="2">Whole body minus gut</tissue>
    </source>
</reference>
<evidence type="ECO:0000313" key="2">
    <source>
        <dbReference type="EMBL" id="KAK7864008.1"/>
    </source>
</evidence>
<proteinExistence type="predicted"/>
<protein>
    <recommendedName>
        <fullName evidence="1">CHK kinase-like domain-containing protein</fullName>
    </recommendedName>
</protein>
<dbReference type="SUPFAM" id="SSF56112">
    <property type="entry name" value="Protein kinase-like (PK-like)"/>
    <property type="match status" value="1"/>
</dbReference>
<dbReference type="InterPro" id="IPR011009">
    <property type="entry name" value="Kinase-like_dom_sf"/>
</dbReference>
<dbReference type="Pfam" id="PF02958">
    <property type="entry name" value="EcKL"/>
    <property type="match status" value="1"/>
</dbReference>
<dbReference type="InterPro" id="IPR015897">
    <property type="entry name" value="CHK_kinase-like"/>
</dbReference>
<dbReference type="InterPro" id="IPR004119">
    <property type="entry name" value="EcKL"/>
</dbReference>
<accession>A0AAN9VHN6</accession>
<dbReference type="Gene3D" id="3.90.1200.10">
    <property type="match status" value="1"/>
</dbReference>
<dbReference type="PANTHER" id="PTHR11012:SF56">
    <property type="entry name" value="CHK KINASE-LIKE DOMAIN-CONTAINING PROTEIN-RELATED"/>
    <property type="match status" value="1"/>
</dbReference>
<evidence type="ECO:0000259" key="1">
    <source>
        <dbReference type="SMART" id="SM00587"/>
    </source>
</evidence>